<comment type="caution">
    <text evidence="1">The sequence shown here is derived from an EMBL/GenBank/DDBJ whole genome shotgun (WGS) entry which is preliminary data.</text>
</comment>
<keyword evidence="2" id="KW-1185">Reference proteome</keyword>
<sequence>MASLQNVAPSKYPGYKINKLELAQSSTPTQASRLLVDLDLTVDALDYIERFNEYLWVYYYENQLEFCRPPGYQWDREVTLSFVFLSDCSRNDHPWGLYFIANIIELLQRSLEVNFRLLMTACDEQQRRSYEARLRSSDIDRSEVVLLEGVDKRSRAMKAVLSLVENDSIVVLCESRVKMPAGIAEEIRK</sequence>
<reference evidence="1" key="1">
    <citation type="submission" date="2020-04" db="EMBL/GenBank/DDBJ databases">
        <authorList>
            <person name="Alioto T."/>
            <person name="Alioto T."/>
            <person name="Gomez Garrido J."/>
        </authorList>
    </citation>
    <scope>NUCLEOTIDE SEQUENCE</scope>
    <source>
        <strain evidence="1">A484AB</strain>
    </source>
</reference>
<dbReference type="Proteomes" id="UP001152795">
    <property type="component" value="Unassembled WGS sequence"/>
</dbReference>
<accession>A0A6S7IDG3</accession>
<feature type="non-terminal residue" evidence="1">
    <location>
        <position position="189"/>
    </location>
</feature>
<dbReference type="EMBL" id="CACRXK020009297">
    <property type="protein sequence ID" value="CAB4016884.1"/>
    <property type="molecule type" value="Genomic_DNA"/>
</dbReference>
<dbReference type="OrthoDB" id="10444208at2759"/>
<evidence type="ECO:0000313" key="1">
    <source>
        <dbReference type="EMBL" id="CAB4016884.1"/>
    </source>
</evidence>
<name>A0A6S7IDG3_PARCT</name>
<evidence type="ECO:0000313" key="2">
    <source>
        <dbReference type="Proteomes" id="UP001152795"/>
    </source>
</evidence>
<organism evidence="1 2">
    <name type="scientific">Paramuricea clavata</name>
    <name type="common">Red gorgonian</name>
    <name type="synonym">Violescent sea-whip</name>
    <dbReference type="NCBI Taxonomy" id="317549"/>
    <lineage>
        <taxon>Eukaryota</taxon>
        <taxon>Metazoa</taxon>
        <taxon>Cnidaria</taxon>
        <taxon>Anthozoa</taxon>
        <taxon>Octocorallia</taxon>
        <taxon>Malacalcyonacea</taxon>
        <taxon>Plexauridae</taxon>
        <taxon>Paramuricea</taxon>
    </lineage>
</organism>
<gene>
    <name evidence="1" type="ORF">PACLA_8A027678</name>
</gene>
<proteinExistence type="predicted"/>
<dbReference type="AlphaFoldDB" id="A0A6S7IDG3"/>
<protein>
    <submittedName>
        <fullName evidence="1">Uncharacterized protein</fullName>
    </submittedName>
</protein>